<organism evidence="1">
    <name type="scientific">bioreactor metagenome</name>
    <dbReference type="NCBI Taxonomy" id="1076179"/>
    <lineage>
        <taxon>unclassified sequences</taxon>
        <taxon>metagenomes</taxon>
        <taxon>ecological metagenomes</taxon>
    </lineage>
</organism>
<sequence>MFFLRRQTADYLQITIDTLRNLEMNGLLTVKRGEVFGLLGDNGAGRSTMFIIFKIY</sequence>
<evidence type="ECO:0000313" key="1">
    <source>
        <dbReference type="EMBL" id="MPM20222.1"/>
    </source>
</evidence>
<proteinExistence type="predicted"/>
<name>A0A644XVH9_9ZZZZ</name>
<evidence type="ECO:0008006" key="2">
    <source>
        <dbReference type="Google" id="ProtNLM"/>
    </source>
</evidence>
<gene>
    <name evidence="1" type="ORF">SDC9_66651</name>
</gene>
<dbReference type="EMBL" id="VSSQ01003336">
    <property type="protein sequence ID" value="MPM20222.1"/>
    <property type="molecule type" value="Genomic_DNA"/>
</dbReference>
<reference evidence="1" key="1">
    <citation type="submission" date="2019-08" db="EMBL/GenBank/DDBJ databases">
        <authorList>
            <person name="Kucharzyk K."/>
            <person name="Murdoch R.W."/>
            <person name="Higgins S."/>
            <person name="Loffler F."/>
        </authorList>
    </citation>
    <scope>NUCLEOTIDE SEQUENCE</scope>
</reference>
<comment type="caution">
    <text evidence="1">The sequence shown here is derived from an EMBL/GenBank/DDBJ whole genome shotgun (WGS) entry which is preliminary data.</text>
</comment>
<protein>
    <recommendedName>
        <fullName evidence="2">ABC transporter domain-containing protein</fullName>
    </recommendedName>
</protein>
<dbReference type="InterPro" id="IPR027417">
    <property type="entry name" value="P-loop_NTPase"/>
</dbReference>
<accession>A0A644XVH9</accession>
<dbReference type="AlphaFoldDB" id="A0A644XVH9"/>
<dbReference type="SUPFAM" id="SSF52540">
    <property type="entry name" value="P-loop containing nucleoside triphosphate hydrolases"/>
    <property type="match status" value="1"/>
</dbReference>
<dbReference type="Gene3D" id="3.40.50.300">
    <property type="entry name" value="P-loop containing nucleotide triphosphate hydrolases"/>
    <property type="match status" value="1"/>
</dbReference>